<dbReference type="HOGENOM" id="CLU_019942_1_1_1"/>
<comment type="catalytic activity">
    <reaction evidence="3">
        <text>a 3-oxo acid + succinyl-CoA = a 3-oxoacyl-CoA + succinate</text>
        <dbReference type="Rhea" id="RHEA:24564"/>
        <dbReference type="ChEBI" id="CHEBI:30031"/>
        <dbReference type="ChEBI" id="CHEBI:35973"/>
        <dbReference type="ChEBI" id="CHEBI:57292"/>
        <dbReference type="ChEBI" id="CHEBI:90726"/>
        <dbReference type="EC" id="2.8.3.5"/>
    </reaction>
</comment>
<keyword evidence="6" id="KW-1185">Reference proteome</keyword>
<reference evidence="5 6" key="1">
    <citation type="journal article" date="2014" name="Genome Announc.">
        <title>Draft genome sequence of Sclerotinia borealis, a psychrophilic plant pathogenic fungus.</title>
        <authorList>
            <person name="Mardanov A.V."/>
            <person name="Beletsky A.V."/>
            <person name="Kadnikov V.V."/>
            <person name="Ignatov A.N."/>
            <person name="Ravin N.V."/>
        </authorList>
    </citation>
    <scope>NUCLEOTIDE SEQUENCE [LARGE SCALE GENOMIC DNA]</scope>
    <source>
        <strain evidence="6">F-4157</strain>
    </source>
</reference>
<dbReference type="InterPro" id="IPR014388">
    <property type="entry name" value="3-oxoacid_CoA-transferase"/>
</dbReference>
<evidence type="ECO:0000313" key="6">
    <source>
        <dbReference type="Proteomes" id="UP000019487"/>
    </source>
</evidence>
<dbReference type="STRING" id="1432307.W9CU20"/>
<dbReference type="EC" id="2.8.3.5" evidence="3"/>
<dbReference type="PANTHER" id="PTHR13707">
    <property type="entry name" value="KETOACID-COENZYME A TRANSFERASE"/>
    <property type="match status" value="1"/>
</dbReference>
<evidence type="ECO:0000256" key="4">
    <source>
        <dbReference type="PIRSR" id="PIRSR000858-1"/>
    </source>
</evidence>
<dbReference type="AlphaFoldDB" id="W9CU20"/>
<dbReference type="SUPFAM" id="SSF100950">
    <property type="entry name" value="NagB/RpiA/CoA transferase-like"/>
    <property type="match status" value="2"/>
</dbReference>
<dbReference type="Proteomes" id="UP000019487">
    <property type="component" value="Unassembled WGS sequence"/>
</dbReference>
<comment type="similarity">
    <text evidence="1 3">Belongs to the 3-oxoacid CoA-transferase family.</text>
</comment>
<dbReference type="EMBL" id="AYSA01000057">
    <property type="protein sequence ID" value="ESZ98005.1"/>
    <property type="molecule type" value="Genomic_DNA"/>
</dbReference>
<evidence type="ECO:0000256" key="1">
    <source>
        <dbReference type="ARBA" id="ARBA00007154"/>
    </source>
</evidence>
<name>W9CU20_SCLBF</name>
<keyword evidence="2 3" id="KW-0808">Transferase</keyword>
<sequence length="560" mass="59996">MSLSRRILTTTRLPGLRVTSSIRCEWSPKPLARSRDIRHFQSYRRLLEAPRNPYKDEESDSKAPTIVRGASKVYKNADEAVADIKSGSTILSAGFGLCGTAETIIEALERRGVENLHSLTAVSNNAGASIPGGLGALTQSGQVDRLILSFIGSNKVLEKKYLEGKIAIELCPQGTIAERLRAGGAGIPAFYTPTGVSTLLQTGGIPTRLGPPAEGSKENTVLEKGQVRETREFDGKTYSMEKAIKGDVAILRAWKVDEAGNCQFRYTTRTFGPLMAKAAKVAIVEAENIVPVGSIDPANVHLQGIYIDRIVPATVAKKLEMKKTRAPDGQKEDISKKSAASIRRDRIARRTAKELKNGYYVNLGVGLPTLAPSFLSPETNVWIQSENGILGMGAYPTEEEVDPDIINAGKETVTLVPGASTFDSAESFAMIRGGHIDVSVLGALQVGANGDLANYMIPGKIFKGMGGAMDLVSNPDETKIVVATEHVAKDGSAKIVQDCSLPLTGAKVVSTIITDLCVFEVDRVNGGLTLTELAPGVEVEEVRQKTDAKFEVADVVKSME</sequence>
<comment type="function">
    <text evidence="3">Key enzyme for ketone body catabolism. Transfers the CoA moiety from succinate to acetoacetate. Formation of the enzyme-CoA intermediate proceeds via an unstable anhydride species formed between the carboxylate groups of the enzyme and substrate.</text>
</comment>
<protein>
    <recommendedName>
        <fullName evidence="3">Succinyl-CoA:3-ketoacid-coenzyme A transferase</fullName>
        <ecNumber evidence="3">2.8.3.5</ecNumber>
    </recommendedName>
</protein>
<dbReference type="GO" id="GO:0046952">
    <property type="term" value="P:ketone body catabolic process"/>
    <property type="evidence" value="ECO:0007669"/>
    <property type="project" value="InterPro"/>
</dbReference>
<evidence type="ECO:0000256" key="3">
    <source>
        <dbReference type="PIRNR" id="PIRNR000858"/>
    </source>
</evidence>
<proteinExistence type="inferred from homology"/>
<dbReference type="PIRSF" id="PIRSF000858">
    <property type="entry name" value="SCOT-t"/>
    <property type="match status" value="1"/>
</dbReference>
<comment type="caution">
    <text evidence="5">The sequence shown here is derived from an EMBL/GenBank/DDBJ whole genome shotgun (WGS) entry which is preliminary data.</text>
</comment>
<evidence type="ECO:0000256" key="2">
    <source>
        <dbReference type="ARBA" id="ARBA00022679"/>
    </source>
</evidence>
<dbReference type="InterPro" id="IPR012791">
    <property type="entry name" value="3-oxoacid_CoA-transf_B"/>
</dbReference>
<evidence type="ECO:0000313" key="5">
    <source>
        <dbReference type="EMBL" id="ESZ98005.1"/>
    </source>
</evidence>
<feature type="active site" description="5-glutamyl coenzyme A thioester intermediate" evidence="4">
    <location>
        <position position="386"/>
    </location>
</feature>
<dbReference type="PANTHER" id="PTHR13707:SF60">
    <property type="entry name" value="ACETATE COA-TRANSFERASE SUBUNIT ALPHA"/>
    <property type="match status" value="1"/>
</dbReference>
<accession>W9CU20</accession>
<dbReference type="GO" id="GO:0008260">
    <property type="term" value="F:succinyl-CoA:3-oxo-acid CoA-transferase activity"/>
    <property type="evidence" value="ECO:0007669"/>
    <property type="project" value="UniProtKB-EC"/>
</dbReference>
<dbReference type="OrthoDB" id="1933379at2759"/>
<dbReference type="InterPro" id="IPR037171">
    <property type="entry name" value="NagB/RpiA_transferase-like"/>
</dbReference>
<dbReference type="InterPro" id="IPR004165">
    <property type="entry name" value="CoA_trans_fam_I"/>
</dbReference>
<gene>
    <name evidence="5" type="ORF">SBOR_1618</name>
</gene>
<dbReference type="Pfam" id="PF01144">
    <property type="entry name" value="CoA_trans"/>
    <property type="match status" value="2"/>
</dbReference>
<dbReference type="SMART" id="SM00882">
    <property type="entry name" value="CoA_trans"/>
    <property type="match status" value="2"/>
</dbReference>
<dbReference type="NCBIfam" id="TIGR02428">
    <property type="entry name" value="pcaJ_scoB_fam"/>
    <property type="match status" value="1"/>
</dbReference>
<organism evidence="5 6">
    <name type="scientific">Sclerotinia borealis (strain F-4128)</name>
    <dbReference type="NCBI Taxonomy" id="1432307"/>
    <lineage>
        <taxon>Eukaryota</taxon>
        <taxon>Fungi</taxon>
        <taxon>Dikarya</taxon>
        <taxon>Ascomycota</taxon>
        <taxon>Pezizomycotina</taxon>
        <taxon>Leotiomycetes</taxon>
        <taxon>Helotiales</taxon>
        <taxon>Sclerotiniaceae</taxon>
        <taxon>Sclerotinia</taxon>
    </lineage>
</organism>
<dbReference type="Gene3D" id="3.40.1080.10">
    <property type="entry name" value="Glutaconate Coenzyme A-transferase"/>
    <property type="match status" value="2"/>
</dbReference>
<comment type="pathway">
    <text evidence="3">Ketone metabolism; succinyl-CoA degradation; acetoacetyl-CoA from succinyl-CoA: step 1/1.</text>
</comment>
<keyword evidence="3" id="KW-0496">Mitochondrion</keyword>
<dbReference type="UniPathway" id="UPA00929">
    <property type="reaction ID" value="UER00894"/>
</dbReference>